<dbReference type="InterPro" id="IPR029047">
    <property type="entry name" value="HSP70_peptide-bd_sf"/>
</dbReference>
<dbReference type="Proteomes" id="UP000604381">
    <property type="component" value="Unassembled WGS sequence"/>
</dbReference>
<dbReference type="PRINTS" id="PR00301">
    <property type="entry name" value="HEATSHOCK70"/>
</dbReference>
<proteinExistence type="inferred from homology"/>
<keyword evidence="3" id="KW-0547">Nucleotide-binding</keyword>
<feature type="non-terminal residue" evidence="9">
    <location>
        <position position="1"/>
    </location>
</feature>
<dbReference type="InterPro" id="IPR043129">
    <property type="entry name" value="ATPase_NBD"/>
</dbReference>
<evidence type="ECO:0000256" key="1">
    <source>
        <dbReference type="ARBA" id="ARBA00007381"/>
    </source>
</evidence>
<evidence type="ECO:0000256" key="4">
    <source>
        <dbReference type="ARBA" id="ARBA00022840"/>
    </source>
</evidence>
<dbReference type="SUPFAM" id="SSF100920">
    <property type="entry name" value="Heat shock protein 70kD (HSP70), peptide-binding domain"/>
    <property type="match status" value="1"/>
</dbReference>
<dbReference type="Gene3D" id="2.60.34.10">
    <property type="entry name" value="Substrate Binding Domain Of DNAk, Chain A, domain 1"/>
    <property type="match status" value="1"/>
</dbReference>
<dbReference type="FunFam" id="2.60.34.10:FF:000014">
    <property type="entry name" value="Chaperone protein DnaK HSP70"/>
    <property type="match status" value="1"/>
</dbReference>
<evidence type="ECO:0000256" key="5">
    <source>
        <dbReference type="ARBA" id="ARBA00023016"/>
    </source>
</evidence>
<evidence type="ECO:0000256" key="7">
    <source>
        <dbReference type="SAM" id="Coils"/>
    </source>
</evidence>
<dbReference type="Gene3D" id="3.30.420.40">
    <property type="match status" value="2"/>
</dbReference>
<keyword evidence="5" id="KW-0346">Stress response</keyword>
<evidence type="ECO:0000313" key="9">
    <source>
        <dbReference type="EMBL" id="MBF2735027.1"/>
    </source>
</evidence>
<evidence type="ECO:0000256" key="2">
    <source>
        <dbReference type="ARBA" id="ARBA00022553"/>
    </source>
</evidence>
<protein>
    <submittedName>
        <fullName evidence="9">Molecular chaperone DnaK</fullName>
    </submittedName>
</protein>
<feature type="region of interest" description="Disordered" evidence="8">
    <location>
        <begin position="372"/>
        <end position="395"/>
    </location>
</feature>
<feature type="region of interest" description="Disordered" evidence="8">
    <location>
        <begin position="431"/>
        <end position="475"/>
    </location>
</feature>
<dbReference type="PANTHER" id="PTHR19375">
    <property type="entry name" value="HEAT SHOCK PROTEIN 70KDA"/>
    <property type="match status" value="1"/>
</dbReference>
<dbReference type="FunFam" id="1.20.1270.10:FF:000001">
    <property type="entry name" value="Molecular chaperone DnaK"/>
    <property type="match status" value="1"/>
</dbReference>
<dbReference type="Gene3D" id="3.90.640.10">
    <property type="entry name" value="Actin, Chain A, domain 4"/>
    <property type="match status" value="1"/>
</dbReference>
<evidence type="ECO:0000256" key="8">
    <source>
        <dbReference type="SAM" id="MobiDB-lite"/>
    </source>
</evidence>
<comment type="similarity">
    <text evidence="1">Belongs to the heat shock protein 70 family.</text>
</comment>
<dbReference type="InterPro" id="IPR018181">
    <property type="entry name" value="Heat_shock_70_CS"/>
</dbReference>
<gene>
    <name evidence="9" type="primary">dnaK</name>
    <name evidence="9" type="ORF">ISN26_02920</name>
</gene>
<feature type="coiled-coil region" evidence="7">
    <location>
        <begin position="85"/>
        <end position="112"/>
    </location>
</feature>
<keyword evidence="6" id="KW-0143">Chaperone</keyword>
<keyword evidence="7" id="KW-0175">Coiled coil</keyword>
<dbReference type="PROSITE" id="PS01036">
    <property type="entry name" value="HSP70_3"/>
    <property type="match status" value="1"/>
</dbReference>
<comment type="caution">
    <text evidence="9">The sequence shown here is derived from an EMBL/GenBank/DDBJ whole genome shotgun (WGS) entry which is preliminary data.</text>
</comment>
<dbReference type="InterPro" id="IPR013126">
    <property type="entry name" value="Hsp_70_fam"/>
</dbReference>
<dbReference type="GO" id="GO:0005524">
    <property type="term" value="F:ATP binding"/>
    <property type="evidence" value="ECO:0007669"/>
    <property type="project" value="UniProtKB-KW"/>
</dbReference>
<keyword evidence="10" id="KW-1185">Reference proteome</keyword>
<dbReference type="InterPro" id="IPR029048">
    <property type="entry name" value="HSP70_C_sf"/>
</dbReference>
<evidence type="ECO:0000256" key="6">
    <source>
        <dbReference type="ARBA" id="ARBA00023186"/>
    </source>
</evidence>
<dbReference type="Pfam" id="PF00012">
    <property type="entry name" value="HSP70"/>
    <property type="match status" value="1"/>
</dbReference>
<dbReference type="Gene3D" id="1.20.1270.10">
    <property type="match status" value="1"/>
</dbReference>
<feature type="compositionally biased region" description="Basic and acidic residues" evidence="8">
    <location>
        <begin position="381"/>
        <end position="395"/>
    </location>
</feature>
<organism evidence="9 10">
    <name type="scientific">Candidatus Amphirhobacter heronislandensis</name>
    <dbReference type="NCBI Taxonomy" id="1732024"/>
    <lineage>
        <taxon>Bacteria</taxon>
        <taxon>Pseudomonadati</taxon>
        <taxon>Pseudomonadota</taxon>
        <taxon>Gammaproteobacteria</taxon>
        <taxon>Candidatus Tethybacterales</taxon>
        <taxon>Candidatus Tethybacteraceae</taxon>
        <taxon>Candidatus Amphirhobacter</taxon>
    </lineage>
</organism>
<dbReference type="PROSITE" id="PS00329">
    <property type="entry name" value="HSP70_2"/>
    <property type="match status" value="1"/>
</dbReference>
<dbReference type="AlphaFoldDB" id="A0A930UEN0"/>
<dbReference type="SUPFAM" id="SSF53067">
    <property type="entry name" value="Actin-like ATPase domain"/>
    <property type="match status" value="1"/>
</dbReference>
<evidence type="ECO:0000256" key="3">
    <source>
        <dbReference type="ARBA" id="ARBA00022741"/>
    </source>
</evidence>
<accession>A0A930UEN0</accession>
<reference evidence="9" key="1">
    <citation type="submission" date="2020-10" db="EMBL/GenBank/DDBJ databases">
        <title>An improved Amphimedon queenslandica hologenome assembly reveals how three proteobacterial symbionts can extend the metabolic phenotypic of their marine sponge host.</title>
        <authorList>
            <person name="Degnan B."/>
            <person name="Degnan S."/>
            <person name="Xiang X."/>
        </authorList>
    </citation>
    <scope>NUCLEOTIDE SEQUENCE</scope>
    <source>
        <strain evidence="9">AqS2</strain>
    </source>
</reference>
<keyword evidence="2" id="KW-0597">Phosphoprotein</keyword>
<dbReference type="EMBL" id="JADHEI010000031">
    <property type="protein sequence ID" value="MBF2735027.1"/>
    <property type="molecule type" value="Genomic_DNA"/>
</dbReference>
<keyword evidence="4" id="KW-0067">ATP-binding</keyword>
<sequence length="475" mass="51318">EPTAAALAFGLDKKNSTKSGEKIAVYDLGGGTFDISIIEIDIVDGEHLFEVMSTNGNTFLGGEDFDQRIIDYIIDDFKKEKGIDLSKDELALQRLKESAEKAKIELSSTTQTDINLPYITADSSGPQHLAMKLTRAKLESLVKDLVEQTVAPCETAIKDAGISASDISHVILVGGMTRMPMVQEQAKKVFGSEPRKDVNPDEAVAVGAAIQAAVLQGDVTDMQLFDVTPLSLGLETEGGVMTTLIEKNTTIPVAESKIFSTAADNQSAVTVHVLQGERKRASENKSLGNFNLGGIQPAPRGIPQIEVKFDIDANGILHVTAIDKKTNKDAKITITADSGLTEDEIERMIADAKDNEEDDKKFAELSKARNAADTLSSSVRDQLREVGSKLPDEKQKEIRGHCDRLEEAAKGNDLDAIKNATESLSKVIGPLYEAASNEEEQEKSEEKVKGTPPQAGKKEDDPVEVEVVDDPKDGK</sequence>
<dbReference type="NCBIfam" id="NF001413">
    <property type="entry name" value="PRK00290.1"/>
    <property type="match status" value="1"/>
</dbReference>
<dbReference type="FunFam" id="3.90.640.10:FF:000003">
    <property type="entry name" value="Molecular chaperone DnaK"/>
    <property type="match status" value="1"/>
</dbReference>
<name>A0A930UEN0_9GAMM</name>
<dbReference type="GO" id="GO:0140662">
    <property type="term" value="F:ATP-dependent protein folding chaperone"/>
    <property type="evidence" value="ECO:0007669"/>
    <property type="project" value="InterPro"/>
</dbReference>
<evidence type="ECO:0000313" key="10">
    <source>
        <dbReference type="Proteomes" id="UP000604381"/>
    </source>
</evidence>